<sequence>MKFSELWLREWCNTSMSSEMLFNNITMLGLEVSEITTISKKFNGIIVGEIIECTKYKKLNNLVKTKINIGNKKFLNIFCRATNCRKGLKTAVAKIEHNLSKNLKIKKNKIHEEYSDGILCSNYDLGISENQKKIIELSQDAIIGANIEDYLKLYDNIIEINITPNRADCLSILGIARDLAAINKLKLNKPLIHIINPTIKNTFPIKIENPEACPRFLSRIIRNINCLAKTPIWIKEKLQGCGIQTKSTITDIINYVLIELGQPQNVYDLDKLDTTIFVRMAGNEEKITLENNTIIKLKPNTLVIADKSKILGIAGVISSTEALISTKTKNILLECSFFNPKVIIKHTQNYEIKTDISYRFERGVDYKLQCKTIERTSALILKICGGNASNIIDITNKHFLPKTLSLTLTRNKLNRIIGYFISNNLVIDILTRIGCKVSVSTNSWNITVPSWRFDIQTEENLAEEIARIYGYNNIKSIPLHIAFTNNQHKKTSVSLNRIKTLLVDRGFNEAITYSFVNPEIHTLLHTNQNALTLLNPISHNMSIMRLSLWTGLLNAVIYNQKRQQNRIKLFESGVCFIPDTKSEYGVRQELMLACIVTGNKFKEHWSLEKQQVDFFDLKGDIEAILDLINKSDKITFNQEKHTALHPGESAGIYLKNKHIGFIGLIHPFIEQKLNLRNRCIMFEIYINLIEQNIIQKVKTISQYPINRRDISIVIPKDITAGEVLEECKKINKNNIVTINLFDVYSGKGIEEGHKSFAISLIFQNFQRTMEEKDITNIVNLYIATLKKRFNAYLRK</sequence>
<keyword evidence="4 15" id="KW-0963">Cytoplasm</keyword>
<dbReference type="Gene3D" id="3.30.56.10">
    <property type="match status" value="2"/>
</dbReference>
<dbReference type="NCBIfam" id="TIGR00472">
    <property type="entry name" value="pheT_bact"/>
    <property type="match status" value="1"/>
</dbReference>
<evidence type="ECO:0000256" key="1">
    <source>
        <dbReference type="ARBA" id="ARBA00004496"/>
    </source>
</evidence>
<dbReference type="Pfam" id="PF03484">
    <property type="entry name" value="B5"/>
    <property type="match status" value="1"/>
</dbReference>
<dbReference type="Proteomes" id="UP000242301">
    <property type="component" value="Unassembled WGS sequence"/>
</dbReference>
<name>A0A0M6W9P6_9GAMM</name>
<dbReference type="SUPFAM" id="SSF55681">
    <property type="entry name" value="Class II aaRS and biotin synthetases"/>
    <property type="match status" value="1"/>
</dbReference>
<dbReference type="GO" id="GO:0006432">
    <property type="term" value="P:phenylalanyl-tRNA aminoacylation"/>
    <property type="evidence" value="ECO:0007669"/>
    <property type="project" value="UniProtKB-UniRule"/>
</dbReference>
<dbReference type="InterPro" id="IPR005146">
    <property type="entry name" value="B3/B4_tRNA-bd"/>
</dbReference>
<dbReference type="Gene3D" id="3.50.40.10">
    <property type="entry name" value="Phenylalanyl-trna Synthetase, Chain B, domain 3"/>
    <property type="match status" value="1"/>
</dbReference>
<keyword evidence="9 15" id="KW-0067">ATP-binding</keyword>
<evidence type="ECO:0000256" key="4">
    <source>
        <dbReference type="ARBA" id="ARBA00022490"/>
    </source>
</evidence>
<evidence type="ECO:0000256" key="10">
    <source>
        <dbReference type="ARBA" id="ARBA00022842"/>
    </source>
</evidence>
<dbReference type="GO" id="GO:0009328">
    <property type="term" value="C:phenylalanine-tRNA ligase complex"/>
    <property type="evidence" value="ECO:0007669"/>
    <property type="project" value="TreeGrafter"/>
</dbReference>
<evidence type="ECO:0000259" key="17">
    <source>
        <dbReference type="PROSITE" id="PS50886"/>
    </source>
</evidence>
<dbReference type="SUPFAM" id="SSF54991">
    <property type="entry name" value="Anticodon-binding domain of PheRS"/>
    <property type="match status" value="1"/>
</dbReference>
<dbReference type="InterPro" id="IPR012340">
    <property type="entry name" value="NA-bd_OB-fold"/>
</dbReference>
<keyword evidence="6 15" id="KW-0436">Ligase</keyword>
<feature type="domain" description="B5" evidence="19">
    <location>
        <begin position="401"/>
        <end position="476"/>
    </location>
</feature>
<dbReference type="Pfam" id="PF03147">
    <property type="entry name" value="FDX-ACB"/>
    <property type="match status" value="1"/>
</dbReference>
<dbReference type="Pfam" id="PF03483">
    <property type="entry name" value="B3_4"/>
    <property type="match status" value="1"/>
</dbReference>
<feature type="binding site" evidence="15">
    <location>
        <position position="464"/>
    </location>
    <ligand>
        <name>Mg(2+)</name>
        <dbReference type="ChEBI" id="CHEBI:18420"/>
        <note>shared with alpha subunit</note>
    </ligand>
</feature>
<dbReference type="Pfam" id="PF01588">
    <property type="entry name" value="tRNA_bind"/>
    <property type="match status" value="1"/>
</dbReference>
<dbReference type="GO" id="GO:0000287">
    <property type="term" value="F:magnesium ion binding"/>
    <property type="evidence" value="ECO:0007669"/>
    <property type="project" value="UniProtKB-UniRule"/>
</dbReference>
<dbReference type="InterPro" id="IPR009061">
    <property type="entry name" value="DNA-bd_dom_put_sf"/>
</dbReference>
<keyword evidence="7 15" id="KW-0479">Metal-binding</keyword>
<feature type="binding site" evidence="15">
    <location>
        <position position="454"/>
    </location>
    <ligand>
        <name>Mg(2+)</name>
        <dbReference type="ChEBI" id="CHEBI:18420"/>
        <note>shared with alpha subunit</note>
    </ligand>
</feature>
<dbReference type="InterPro" id="IPR045060">
    <property type="entry name" value="Phe-tRNA-ligase_IIc_bsu"/>
</dbReference>
<dbReference type="FunFam" id="3.30.930.10:FF:000022">
    <property type="entry name" value="Phenylalanine--tRNA ligase beta subunit"/>
    <property type="match status" value="1"/>
</dbReference>
<comment type="subcellular location">
    <subcellularLocation>
        <location evidence="1 15">Cytoplasm</location>
    </subcellularLocation>
</comment>
<evidence type="ECO:0000256" key="2">
    <source>
        <dbReference type="ARBA" id="ARBA00008653"/>
    </source>
</evidence>
<evidence type="ECO:0000256" key="16">
    <source>
        <dbReference type="PROSITE-ProRule" id="PRU00209"/>
    </source>
</evidence>
<evidence type="ECO:0000256" key="7">
    <source>
        <dbReference type="ARBA" id="ARBA00022723"/>
    </source>
</evidence>
<dbReference type="SMART" id="SM00874">
    <property type="entry name" value="B5"/>
    <property type="match status" value="1"/>
</dbReference>
<dbReference type="FunFam" id="3.30.56.10:FF:000002">
    <property type="entry name" value="Phenylalanine--tRNA ligase beta subunit"/>
    <property type="match status" value="1"/>
</dbReference>
<evidence type="ECO:0000256" key="9">
    <source>
        <dbReference type="ARBA" id="ARBA00022840"/>
    </source>
</evidence>
<evidence type="ECO:0000313" key="21">
    <source>
        <dbReference type="Proteomes" id="UP000242301"/>
    </source>
</evidence>
<keyword evidence="5 16" id="KW-0820">tRNA-binding</keyword>
<evidence type="ECO:0000256" key="8">
    <source>
        <dbReference type="ARBA" id="ARBA00022741"/>
    </source>
</evidence>
<dbReference type="AlphaFoldDB" id="A0A0M6W9P6"/>
<dbReference type="GO" id="GO:0004826">
    <property type="term" value="F:phenylalanine-tRNA ligase activity"/>
    <property type="evidence" value="ECO:0007669"/>
    <property type="project" value="UniProtKB-UniRule"/>
</dbReference>
<dbReference type="InterPro" id="IPR041616">
    <property type="entry name" value="PheRS_beta_core"/>
</dbReference>
<comment type="similarity">
    <text evidence="2 15">Belongs to the phenylalanyl-tRNA synthetase beta subunit family. Type 1 subfamily.</text>
</comment>
<comment type="cofactor">
    <cofactor evidence="15">
        <name>Mg(2+)</name>
        <dbReference type="ChEBI" id="CHEBI:18420"/>
    </cofactor>
    <text evidence="15">Binds 2 magnesium ions per tetramer.</text>
</comment>
<dbReference type="InterPro" id="IPR005121">
    <property type="entry name" value="Fdx_antiC-bd"/>
</dbReference>
<dbReference type="Pfam" id="PF17759">
    <property type="entry name" value="tRNA_synthFbeta"/>
    <property type="match status" value="1"/>
</dbReference>
<feature type="domain" description="FDX-ACB" evidence="18">
    <location>
        <begin position="701"/>
        <end position="794"/>
    </location>
</feature>
<keyword evidence="11 16" id="KW-0694">RNA-binding</keyword>
<dbReference type="SUPFAM" id="SSF46955">
    <property type="entry name" value="Putative DNA-binding domain"/>
    <property type="match status" value="1"/>
</dbReference>
<keyword evidence="8 15" id="KW-0547">Nucleotide-binding</keyword>
<dbReference type="InterPro" id="IPR036690">
    <property type="entry name" value="Fdx_antiC-bd_sf"/>
</dbReference>
<evidence type="ECO:0000259" key="19">
    <source>
        <dbReference type="PROSITE" id="PS51483"/>
    </source>
</evidence>
<dbReference type="GO" id="GO:0005524">
    <property type="term" value="F:ATP binding"/>
    <property type="evidence" value="ECO:0007669"/>
    <property type="project" value="UniProtKB-UniRule"/>
</dbReference>
<feature type="binding site" evidence="15">
    <location>
        <position position="463"/>
    </location>
    <ligand>
        <name>Mg(2+)</name>
        <dbReference type="ChEBI" id="CHEBI:18420"/>
        <note>shared with alpha subunit</note>
    </ligand>
</feature>
<reference evidence="21" key="1">
    <citation type="submission" date="2015-05" db="EMBL/GenBank/DDBJ databases">
        <authorList>
            <person name="Manzano-Marin A."/>
        </authorList>
    </citation>
    <scope>NUCLEOTIDE SEQUENCE [LARGE SCALE GENOMIC DNA]</scope>
    <source>
        <strain evidence="21">officinalis</strain>
    </source>
</reference>
<evidence type="ECO:0000259" key="18">
    <source>
        <dbReference type="PROSITE" id="PS51447"/>
    </source>
</evidence>
<dbReference type="Gene3D" id="3.30.70.380">
    <property type="entry name" value="Ferrodoxin-fold anticodon-binding domain"/>
    <property type="match status" value="1"/>
</dbReference>
<dbReference type="InterPro" id="IPR045864">
    <property type="entry name" value="aa-tRNA-synth_II/BPL/LPL"/>
</dbReference>
<keyword evidence="21" id="KW-1185">Reference proteome</keyword>
<protein>
    <recommendedName>
        <fullName evidence="15">Phenylalanine--tRNA ligase beta subunit</fullName>
        <ecNumber evidence="15">6.1.1.20</ecNumber>
    </recommendedName>
    <alternativeName>
        <fullName evidence="15">Phenylalanyl-tRNA synthetase beta subunit</fullName>
        <shortName evidence="15">PheRS</shortName>
    </alternativeName>
</protein>
<evidence type="ECO:0000256" key="5">
    <source>
        <dbReference type="ARBA" id="ARBA00022555"/>
    </source>
</evidence>
<evidence type="ECO:0000256" key="14">
    <source>
        <dbReference type="ARBA" id="ARBA00049255"/>
    </source>
</evidence>
<dbReference type="EC" id="6.1.1.20" evidence="15"/>
<dbReference type="EMBL" id="CVRF01000002">
    <property type="protein sequence ID" value="CRK85705.1"/>
    <property type="molecule type" value="Genomic_DNA"/>
</dbReference>
<dbReference type="FunFam" id="3.30.70.380:FF:000001">
    <property type="entry name" value="Phenylalanine--tRNA ligase beta subunit"/>
    <property type="match status" value="1"/>
</dbReference>
<dbReference type="SUPFAM" id="SSF56037">
    <property type="entry name" value="PheT/TilS domain"/>
    <property type="match status" value="1"/>
</dbReference>
<comment type="catalytic activity">
    <reaction evidence="14 15">
        <text>tRNA(Phe) + L-phenylalanine + ATP = L-phenylalanyl-tRNA(Phe) + AMP + diphosphate + H(+)</text>
        <dbReference type="Rhea" id="RHEA:19413"/>
        <dbReference type="Rhea" id="RHEA-COMP:9668"/>
        <dbReference type="Rhea" id="RHEA-COMP:9699"/>
        <dbReference type="ChEBI" id="CHEBI:15378"/>
        <dbReference type="ChEBI" id="CHEBI:30616"/>
        <dbReference type="ChEBI" id="CHEBI:33019"/>
        <dbReference type="ChEBI" id="CHEBI:58095"/>
        <dbReference type="ChEBI" id="CHEBI:78442"/>
        <dbReference type="ChEBI" id="CHEBI:78531"/>
        <dbReference type="ChEBI" id="CHEBI:456215"/>
        <dbReference type="EC" id="6.1.1.20"/>
    </reaction>
</comment>
<keyword evidence="12 15" id="KW-0648">Protein biosynthesis</keyword>
<dbReference type="PROSITE" id="PS51483">
    <property type="entry name" value="B5"/>
    <property type="match status" value="1"/>
</dbReference>
<comment type="caution">
    <text evidence="15">Lacks conserved residue(s) required for the propagation of feature annotation.</text>
</comment>
<dbReference type="SMART" id="SM00896">
    <property type="entry name" value="FDX-ACB"/>
    <property type="match status" value="1"/>
</dbReference>
<dbReference type="InterPro" id="IPR020825">
    <property type="entry name" value="Phe-tRNA_synthase-like_B3/B4"/>
</dbReference>
<dbReference type="InterPro" id="IPR004532">
    <property type="entry name" value="Phe-tRNA-ligase_IIc_bsu_bact"/>
</dbReference>
<evidence type="ECO:0000256" key="6">
    <source>
        <dbReference type="ARBA" id="ARBA00022598"/>
    </source>
</evidence>
<keyword evidence="10 15" id="KW-0460">Magnesium</keyword>
<dbReference type="InterPro" id="IPR005147">
    <property type="entry name" value="tRNA_synthase_B5-dom"/>
</dbReference>
<dbReference type="GO" id="GO:0000049">
    <property type="term" value="F:tRNA binding"/>
    <property type="evidence" value="ECO:0007669"/>
    <property type="project" value="UniProtKB-UniRule"/>
</dbReference>
<evidence type="ECO:0000256" key="13">
    <source>
        <dbReference type="ARBA" id="ARBA00023146"/>
    </source>
</evidence>
<dbReference type="PANTHER" id="PTHR10947:SF0">
    <property type="entry name" value="PHENYLALANINE--TRNA LIGASE BETA SUBUNIT"/>
    <property type="match status" value="1"/>
</dbReference>
<evidence type="ECO:0000256" key="15">
    <source>
        <dbReference type="HAMAP-Rule" id="MF_00283"/>
    </source>
</evidence>
<keyword evidence="13 15" id="KW-0030">Aminoacyl-tRNA synthetase</keyword>
<dbReference type="CDD" id="cd00769">
    <property type="entry name" value="PheRS_beta_core"/>
    <property type="match status" value="1"/>
</dbReference>
<dbReference type="Gene3D" id="2.40.50.140">
    <property type="entry name" value="Nucleic acid-binding proteins"/>
    <property type="match status" value="1"/>
</dbReference>
<dbReference type="SUPFAM" id="SSF50249">
    <property type="entry name" value="Nucleic acid-binding proteins"/>
    <property type="match status" value="1"/>
</dbReference>
<accession>A0A0M6W9P6</accession>
<organism evidence="20 21">
    <name type="scientific">Candidatus Providencia siddallii</name>
    <dbReference type="NCBI Taxonomy" id="1715285"/>
    <lineage>
        <taxon>Bacteria</taxon>
        <taxon>Pseudomonadati</taxon>
        <taxon>Pseudomonadota</taxon>
        <taxon>Gammaproteobacteria</taxon>
        <taxon>Enterobacterales</taxon>
        <taxon>Morganellaceae</taxon>
        <taxon>Providencia</taxon>
    </lineage>
</organism>
<dbReference type="PROSITE" id="PS51447">
    <property type="entry name" value="FDX_ACB"/>
    <property type="match status" value="1"/>
</dbReference>
<dbReference type="Gene3D" id="3.30.930.10">
    <property type="entry name" value="Bira Bifunctional Protein, Domain 2"/>
    <property type="match status" value="1"/>
</dbReference>
<comment type="subunit">
    <text evidence="3 15">Tetramer of two alpha and two beta subunits.</text>
</comment>
<gene>
    <name evidence="15 20" type="primary">pheT</name>
    <name evidence="20" type="ORF">SOFFGTOCOR_0277</name>
</gene>
<evidence type="ECO:0000256" key="12">
    <source>
        <dbReference type="ARBA" id="ARBA00022917"/>
    </source>
</evidence>
<evidence type="ECO:0000256" key="3">
    <source>
        <dbReference type="ARBA" id="ARBA00011209"/>
    </source>
</evidence>
<dbReference type="InterPro" id="IPR002547">
    <property type="entry name" value="tRNA-bd_dom"/>
</dbReference>
<dbReference type="HAMAP" id="MF_00283">
    <property type="entry name" value="Phe_tRNA_synth_beta1"/>
    <property type="match status" value="1"/>
</dbReference>
<dbReference type="PANTHER" id="PTHR10947">
    <property type="entry name" value="PHENYLALANYL-TRNA SYNTHETASE BETA CHAIN AND LEUCINE-RICH REPEAT-CONTAINING PROTEIN 47"/>
    <property type="match status" value="1"/>
</dbReference>
<evidence type="ECO:0000256" key="11">
    <source>
        <dbReference type="ARBA" id="ARBA00022884"/>
    </source>
</evidence>
<feature type="domain" description="TRNA-binding" evidence="17">
    <location>
        <begin position="39"/>
        <end position="148"/>
    </location>
</feature>
<proteinExistence type="inferred from homology"/>
<dbReference type="PROSITE" id="PS50886">
    <property type="entry name" value="TRBD"/>
    <property type="match status" value="1"/>
</dbReference>
<dbReference type="STRING" id="1715285.SOFFGTOCOR_0277"/>
<dbReference type="SMART" id="SM00873">
    <property type="entry name" value="B3_4"/>
    <property type="match status" value="1"/>
</dbReference>
<evidence type="ECO:0000313" key="20">
    <source>
        <dbReference type="EMBL" id="CRK85705.1"/>
    </source>
</evidence>